<evidence type="ECO:0000313" key="2">
    <source>
        <dbReference type="EMBL" id="JAD61354.1"/>
    </source>
</evidence>
<organism evidence="2">
    <name type="scientific">Arundo donax</name>
    <name type="common">Giant reed</name>
    <name type="synonym">Donax arundinaceus</name>
    <dbReference type="NCBI Taxonomy" id="35708"/>
    <lineage>
        <taxon>Eukaryota</taxon>
        <taxon>Viridiplantae</taxon>
        <taxon>Streptophyta</taxon>
        <taxon>Embryophyta</taxon>
        <taxon>Tracheophyta</taxon>
        <taxon>Spermatophyta</taxon>
        <taxon>Magnoliopsida</taxon>
        <taxon>Liliopsida</taxon>
        <taxon>Poales</taxon>
        <taxon>Poaceae</taxon>
        <taxon>PACMAD clade</taxon>
        <taxon>Arundinoideae</taxon>
        <taxon>Arundineae</taxon>
        <taxon>Arundo</taxon>
    </lineage>
</organism>
<dbReference type="EMBL" id="GBRH01236541">
    <property type="protein sequence ID" value="JAD61354.1"/>
    <property type="molecule type" value="Transcribed_RNA"/>
</dbReference>
<reference evidence="2" key="1">
    <citation type="submission" date="2014-09" db="EMBL/GenBank/DDBJ databases">
        <authorList>
            <person name="Magalhaes I.L.F."/>
            <person name="Oliveira U."/>
            <person name="Santos F.R."/>
            <person name="Vidigal T.H.D.A."/>
            <person name="Brescovit A.D."/>
            <person name="Santos A.J."/>
        </authorList>
    </citation>
    <scope>NUCLEOTIDE SEQUENCE</scope>
    <source>
        <tissue evidence="2">Shoot tissue taken approximately 20 cm above the soil surface</tissue>
    </source>
</reference>
<sequence length="55" mass="6497">MSQPNSREEAKKKQRERRRQPIRINGHACQQKRIDIATSWQLRLCCLNIAGPKPR</sequence>
<evidence type="ECO:0000256" key="1">
    <source>
        <dbReference type="SAM" id="MobiDB-lite"/>
    </source>
</evidence>
<feature type="region of interest" description="Disordered" evidence="1">
    <location>
        <begin position="1"/>
        <end position="25"/>
    </location>
</feature>
<proteinExistence type="predicted"/>
<accession>A0A0A9BBI6</accession>
<feature type="compositionally biased region" description="Basic residues" evidence="1">
    <location>
        <begin position="12"/>
        <end position="21"/>
    </location>
</feature>
<reference evidence="2" key="2">
    <citation type="journal article" date="2015" name="Data Brief">
        <title>Shoot transcriptome of the giant reed, Arundo donax.</title>
        <authorList>
            <person name="Barrero R.A."/>
            <person name="Guerrero F.D."/>
            <person name="Moolhuijzen P."/>
            <person name="Goolsby J.A."/>
            <person name="Tidwell J."/>
            <person name="Bellgard S.E."/>
            <person name="Bellgard M.I."/>
        </authorList>
    </citation>
    <scope>NUCLEOTIDE SEQUENCE</scope>
    <source>
        <tissue evidence="2">Shoot tissue taken approximately 20 cm above the soil surface</tissue>
    </source>
</reference>
<dbReference type="AlphaFoldDB" id="A0A0A9BBI6"/>
<feature type="compositionally biased region" description="Basic and acidic residues" evidence="1">
    <location>
        <begin position="1"/>
        <end position="11"/>
    </location>
</feature>
<name>A0A0A9BBI6_ARUDO</name>
<protein>
    <submittedName>
        <fullName evidence="2">Uncharacterized protein</fullName>
    </submittedName>
</protein>